<comment type="caution">
    <text evidence="2">The sequence shown here is derived from an EMBL/GenBank/DDBJ whole genome shotgun (WGS) entry which is preliminary data.</text>
</comment>
<organism evidence="2 3">
    <name type="scientific">Crotalaria pallida</name>
    <name type="common">Smooth rattlebox</name>
    <name type="synonym">Crotalaria striata</name>
    <dbReference type="NCBI Taxonomy" id="3830"/>
    <lineage>
        <taxon>Eukaryota</taxon>
        <taxon>Viridiplantae</taxon>
        <taxon>Streptophyta</taxon>
        <taxon>Embryophyta</taxon>
        <taxon>Tracheophyta</taxon>
        <taxon>Spermatophyta</taxon>
        <taxon>Magnoliopsida</taxon>
        <taxon>eudicotyledons</taxon>
        <taxon>Gunneridae</taxon>
        <taxon>Pentapetalae</taxon>
        <taxon>rosids</taxon>
        <taxon>fabids</taxon>
        <taxon>Fabales</taxon>
        <taxon>Fabaceae</taxon>
        <taxon>Papilionoideae</taxon>
        <taxon>50 kb inversion clade</taxon>
        <taxon>genistoids sensu lato</taxon>
        <taxon>core genistoids</taxon>
        <taxon>Crotalarieae</taxon>
        <taxon>Crotalaria</taxon>
    </lineage>
</organism>
<dbReference type="EMBL" id="JAYWIO010000005">
    <property type="protein sequence ID" value="KAK7258774.1"/>
    <property type="molecule type" value="Genomic_DNA"/>
</dbReference>
<keyword evidence="1" id="KW-0812">Transmembrane</keyword>
<gene>
    <name evidence="2" type="ORF">RIF29_24359</name>
</gene>
<evidence type="ECO:0000256" key="1">
    <source>
        <dbReference type="SAM" id="Phobius"/>
    </source>
</evidence>
<dbReference type="AlphaFoldDB" id="A0AAN9HYU0"/>
<evidence type="ECO:0000313" key="2">
    <source>
        <dbReference type="EMBL" id="KAK7258774.1"/>
    </source>
</evidence>
<name>A0AAN9HYU0_CROPI</name>
<dbReference type="Proteomes" id="UP001372338">
    <property type="component" value="Unassembled WGS sequence"/>
</dbReference>
<keyword evidence="3" id="KW-1185">Reference proteome</keyword>
<proteinExistence type="predicted"/>
<keyword evidence="1" id="KW-0472">Membrane</keyword>
<reference evidence="2 3" key="1">
    <citation type="submission" date="2024-01" db="EMBL/GenBank/DDBJ databases">
        <title>The genomes of 5 underutilized Papilionoideae crops provide insights into root nodulation and disease resistanc.</title>
        <authorList>
            <person name="Yuan L."/>
        </authorList>
    </citation>
    <scope>NUCLEOTIDE SEQUENCE [LARGE SCALE GENOMIC DNA]</scope>
    <source>
        <strain evidence="2">ZHUSHIDOU_FW_LH</strain>
        <tissue evidence="2">Leaf</tissue>
    </source>
</reference>
<sequence length="66" mass="7745">MLAIKLVLCLKFMMLVIVISCLPVCMIFEKCGFSLLFQIRFLFVDLRLMINLKRKDLGAFMHGEWC</sequence>
<evidence type="ECO:0000313" key="3">
    <source>
        <dbReference type="Proteomes" id="UP001372338"/>
    </source>
</evidence>
<keyword evidence="1" id="KW-1133">Transmembrane helix</keyword>
<accession>A0AAN9HYU0</accession>
<feature type="transmembrane region" description="Helical" evidence="1">
    <location>
        <begin position="12"/>
        <end position="29"/>
    </location>
</feature>
<protein>
    <submittedName>
        <fullName evidence="2">Uncharacterized protein</fullName>
    </submittedName>
</protein>